<reference evidence="4" key="1">
    <citation type="journal article" date="2019" name="Int. J. Syst. Evol. Microbiol.">
        <title>The Global Catalogue of Microorganisms (GCM) 10K type strain sequencing project: providing services to taxonomists for standard genome sequencing and annotation.</title>
        <authorList>
            <consortium name="The Broad Institute Genomics Platform"/>
            <consortium name="The Broad Institute Genome Sequencing Center for Infectious Disease"/>
            <person name="Wu L."/>
            <person name="Ma J."/>
        </authorList>
    </citation>
    <scope>NUCLEOTIDE SEQUENCE [LARGE SCALE GENOMIC DNA]</scope>
    <source>
        <strain evidence="4">JCM 16961</strain>
    </source>
</reference>
<dbReference type="EMBL" id="BAABCJ010000002">
    <property type="protein sequence ID" value="GAA3700869.1"/>
    <property type="molecule type" value="Genomic_DNA"/>
</dbReference>
<comment type="caution">
    <text evidence="3">The sequence shown here is derived from an EMBL/GenBank/DDBJ whole genome shotgun (WGS) entry which is preliminary data.</text>
</comment>
<feature type="compositionally biased region" description="Basic and acidic residues" evidence="1">
    <location>
        <begin position="194"/>
        <end position="211"/>
    </location>
</feature>
<organism evidence="3 4">
    <name type="scientific">Zhihengliuella alba</name>
    <dbReference type="NCBI Taxonomy" id="547018"/>
    <lineage>
        <taxon>Bacteria</taxon>
        <taxon>Bacillati</taxon>
        <taxon>Actinomycetota</taxon>
        <taxon>Actinomycetes</taxon>
        <taxon>Micrococcales</taxon>
        <taxon>Micrococcaceae</taxon>
        <taxon>Zhihengliuella</taxon>
    </lineage>
</organism>
<dbReference type="InterPro" id="IPR009937">
    <property type="entry name" value="Phage_holin_3_6"/>
</dbReference>
<keyword evidence="2" id="KW-1133">Transmembrane helix</keyword>
<evidence type="ECO:0008006" key="5">
    <source>
        <dbReference type="Google" id="ProtNLM"/>
    </source>
</evidence>
<keyword evidence="4" id="KW-1185">Reference proteome</keyword>
<evidence type="ECO:0000313" key="3">
    <source>
        <dbReference type="EMBL" id="GAA3700869.1"/>
    </source>
</evidence>
<dbReference type="Pfam" id="PF07332">
    <property type="entry name" value="Phage_holin_3_6"/>
    <property type="match status" value="1"/>
</dbReference>
<feature type="region of interest" description="Disordered" evidence="1">
    <location>
        <begin position="194"/>
        <end position="237"/>
    </location>
</feature>
<feature type="region of interest" description="Disordered" evidence="1">
    <location>
        <begin position="137"/>
        <end position="177"/>
    </location>
</feature>
<sequence length="237" mass="25585">MPYTQTTGRGTSPLNAAKDLGRLVPKQVNDEIQLAIAQLKVKGISVGVAAGLAVAALLFLSAMMISLLVAGIMGLAVVMPAWLAALVVAGFFLLLILILAAIAVPKAKKAMPLMPEDAIRGLKHDLGVLKEGSSFDVRSLDEPKQKSEEELAEERRKAEEKAAAKEPKPSYDDLQARTRARRVHLAELRDQLTKEKVARATGKDMVKERLSNLRPGRHKADGAENGSRRAEGESPVR</sequence>
<dbReference type="Proteomes" id="UP001501536">
    <property type="component" value="Unassembled WGS sequence"/>
</dbReference>
<protein>
    <recommendedName>
        <fullName evidence="5">Phage holin family protein</fullName>
    </recommendedName>
</protein>
<accession>A0ABP7DA66</accession>
<feature type="compositionally biased region" description="Basic and acidic residues" evidence="1">
    <location>
        <begin position="138"/>
        <end position="176"/>
    </location>
</feature>
<feature type="compositionally biased region" description="Basic and acidic residues" evidence="1">
    <location>
        <begin position="218"/>
        <end position="237"/>
    </location>
</feature>
<keyword evidence="2" id="KW-0812">Transmembrane</keyword>
<gene>
    <name evidence="3" type="ORF">GCM10022377_12840</name>
</gene>
<name>A0ABP7DA66_9MICC</name>
<evidence type="ECO:0000313" key="4">
    <source>
        <dbReference type="Proteomes" id="UP001501536"/>
    </source>
</evidence>
<proteinExistence type="predicted"/>
<dbReference type="RefSeq" id="WP_344881740.1">
    <property type="nucleotide sequence ID" value="NZ_BAABCJ010000002.1"/>
</dbReference>
<evidence type="ECO:0000256" key="2">
    <source>
        <dbReference type="SAM" id="Phobius"/>
    </source>
</evidence>
<evidence type="ECO:0000256" key="1">
    <source>
        <dbReference type="SAM" id="MobiDB-lite"/>
    </source>
</evidence>
<feature type="transmembrane region" description="Helical" evidence="2">
    <location>
        <begin position="81"/>
        <end position="104"/>
    </location>
</feature>
<feature type="transmembrane region" description="Helical" evidence="2">
    <location>
        <begin position="48"/>
        <end position="75"/>
    </location>
</feature>
<keyword evidence="2" id="KW-0472">Membrane</keyword>